<dbReference type="AlphaFoldDB" id="A0A087M4D5"/>
<dbReference type="InterPro" id="IPR006521">
    <property type="entry name" value="Tail_protein_I"/>
</dbReference>
<keyword evidence="2" id="KW-1185">Reference proteome</keyword>
<evidence type="ECO:0008006" key="3">
    <source>
        <dbReference type="Google" id="ProtNLM"/>
    </source>
</evidence>
<sequence>MTSALLPQNSTDWEKAVANALGPSVTVQSAINAMRRAKYVSPRPSMLDALIYEYGLGELTPYFSNKNVLIVEGPKWQRLRGTLSAIAIGLAWIGYSASVEEAWSGRRWWNSFQLRFAALPANDSPDLERIEGITRLSVPLRSMLRRGVFGYDVEAAQANHSRHNRSMWNFESGIAVTQVGTLWSFGRSYEFEHTLTEAEGMAIGNWIDPVESGGLKWVDMTVPWVDAHYRWAENPASLRRSVMAGWFATRTLWCRLRDSNGDVIGFRRCRAVRPVLSQLGGAYSHGGLAYEPVVAGQQLYVEAMTGFGDANAASSALVDLVVGGVLADGVKPGRLWLAPGELLGGTGIAGQAVDIPLRTTVREQFKFLMRF</sequence>
<accession>A0A087M4D5</accession>
<dbReference type="RefSeq" id="WP_035080740.1">
    <property type="nucleotide sequence ID" value="NZ_JQGC01000005.1"/>
</dbReference>
<reference evidence="1 2" key="1">
    <citation type="submission" date="2014-08" db="EMBL/GenBank/DDBJ databases">
        <authorList>
            <person name="Hassan Y.I."/>
            <person name="Lepp D."/>
            <person name="Zhou T."/>
        </authorList>
    </citation>
    <scope>NUCLEOTIDE SEQUENCE [LARGE SCALE GENOMIC DNA]</scope>
    <source>
        <strain evidence="1 2">IFO13584</strain>
    </source>
</reference>
<organism evidence="1 2">
    <name type="scientific">Devosia riboflavina</name>
    <dbReference type="NCBI Taxonomy" id="46914"/>
    <lineage>
        <taxon>Bacteria</taxon>
        <taxon>Pseudomonadati</taxon>
        <taxon>Pseudomonadota</taxon>
        <taxon>Alphaproteobacteria</taxon>
        <taxon>Hyphomicrobiales</taxon>
        <taxon>Devosiaceae</taxon>
        <taxon>Devosia</taxon>
    </lineage>
</organism>
<dbReference type="EMBL" id="JQGC01000005">
    <property type="protein sequence ID" value="KFL31738.1"/>
    <property type="molecule type" value="Genomic_DNA"/>
</dbReference>
<comment type="caution">
    <text evidence="1">The sequence shown here is derived from an EMBL/GenBank/DDBJ whole genome shotgun (WGS) entry which is preliminary data.</text>
</comment>
<dbReference type="Proteomes" id="UP000028981">
    <property type="component" value="Unassembled WGS sequence"/>
</dbReference>
<gene>
    <name evidence="1" type="ORF">JP75_06640</name>
</gene>
<name>A0A087M4D5_9HYPH</name>
<evidence type="ECO:0000313" key="1">
    <source>
        <dbReference type="EMBL" id="KFL31738.1"/>
    </source>
</evidence>
<dbReference type="Pfam" id="PF09684">
    <property type="entry name" value="Tail_P2_I"/>
    <property type="match status" value="1"/>
</dbReference>
<proteinExistence type="predicted"/>
<dbReference type="OrthoDB" id="7875566at2"/>
<evidence type="ECO:0000313" key="2">
    <source>
        <dbReference type="Proteomes" id="UP000028981"/>
    </source>
</evidence>
<dbReference type="STRING" id="46914.JP75_06640"/>
<protein>
    <recommendedName>
        <fullName evidence="3">Phage tail protein</fullName>
    </recommendedName>
</protein>